<dbReference type="PANTHER" id="PTHR31343:SF67">
    <property type="entry name" value="DUF789 FAMILY PROTEIN"/>
    <property type="match status" value="1"/>
</dbReference>
<accession>A0A565BIU0</accession>
<reference evidence="1" key="1">
    <citation type="submission" date="2019-07" db="EMBL/GenBank/DDBJ databases">
        <authorList>
            <person name="Dittberner H."/>
        </authorList>
    </citation>
    <scope>NUCLEOTIDE SEQUENCE [LARGE SCALE GENOMIC DNA]</scope>
</reference>
<comment type="caution">
    <text evidence="1">The sequence shown here is derived from an EMBL/GenBank/DDBJ whole genome shotgun (WGS) entry which is preliminary data.</text>
</comment>
<evidence type="ECO:0000313" key="1">
    <source>
        <dbReference type="EMBL" id="VVB01560.1"/>
    </source>
</evidence>
<dbReference type="InterPro" id="IPR008507">
    <property type="entry name" value="DUF789"/>
</dbReference>
<dbReference type="EMBL" id="CABITT030000004">
    <property type="protein sequence ID" value="VVB01560.1"/>
    <property type="molecule type" value="Genomic_DNA"/>
</dbReference>
<organism evidence="1 2">
    <name type="scientific">Arabis nemorensis</name>
    <dbReference type="NCBI Taxonomy" id="586526"/>
    <lineage>
        <taxon>Eukaryota</taxon>
        <taxon>Viridiplantae</taxon>
        <taxon>Streptophyta</taxon>
        <taxon>Embryophyta</taxon>
        <taxon>Tracheophyta</taxon>
        <taxon>Spermatophyta</taxon>
        <taxon>Magnoliopsida</taxon>
        <taxon>eudicotyledons</taxon>
        <taxon>Gunneridae</taxon>
        <taxon>Pentapetalae</taxon>
        <taxon>rosids</taxon>
        <taxon>malvids</taxon>
        <taxon>Brassicales</taxon>
        <taxon>Brassicaceae</taxon>
        <taxon>Arabideae</taxon>
        <taxon>Arabis</taxon>
    </lineage>
</organism>
<proteinExistence type="predicted"/>
<dbReference type="PANTHER" id="PTHR31343">
    <property type="entry name" value="T15D22.8"/>
    <property type="match status" value="1"/>
</dbReference>
<keyword evidence="2" id="KW-1185">Reference proteome</keyword>
<dbReference type="OrthoDB" id="784906at2759"/>
<name>A0A565BIU0_9BRAS</name>
<sequence length="150" mass="16888">MKPPFGREPLANKYVSNLASRVPALLTYQSCDLPPSSWVSVSWYPIYRIPVGATLQNLDACFLAFHSLSTPTPQSGRGCSNSDPSTNLPLPTFRLASYKLKVFVWNPNREQECRKITSLLQAADKWLKCLQVAHPDYIFFTCISSQMRST</sequence>
<evidence type="ECO:0000313" key="2">
    <source>
        <dbReference type="Proteomes" id="UP000489600"/>
    </source>
</evidence>
<gene>
    <name evidence="1" type="ORF">ANE_LOCUS12004</name>
</gene>
<dbReference type="Proteomes" id="UP000489600">
    <property type="component" value="Unassembled WGS sequence"/>
</dbReference>
<protein>
    <submittedName>
        <fullName evidence="1">Uncharacterized protein</fullName>
    </submittedName>
</protein>
<dbReference type="AlphaFoldDB" id="A0A565BIU0"/>
<dbReference type="Pfam" id="PF05623">
    <property type="entry name" value="DUF789"/>
    <property type="match status" value="1"/>
</dbReference>